<proteinExistence type="predicted"/>
<dbReference type="RefSeq" id="WP_255841231.1">
    <property type="nucleotide sequence ID" value="NZ_CP094358.1"/>
</dbReference>
<organism evidence="1 2">
    <name type="scientific">Abyssalbus ytuae</name>
    <dbReference type="NCBI Taxonomy" id="2926907"/>
    <lineage>
        <taxon>Bacteria</taxon>
        <taxon>Pseudomonadati</taxon>
        <taxon>Bacteroidota</taxon>
        <taxon>Flavobacteriia</taxon>
        <taxon>Flavobacteriales</taxon>
        <taxon>Flavobacteriaceae</taxon>
        <taxon>Abyssalbus</taxon>
    </lineage>
</organism>
<protein>
    <submittedName>
        <fullName evidence="1">Uncharacterized protein</fullName>
    </submittedName>
</protein>
<reference evidence="1" key="1">
    <citation type="submission" date="2022-03" db="EMBL/GenBank/DDBJ databases">
        <title>Description of Abyssus ytuae gen. nov., sp. nov., a novel member of the family Flavobacteriaceae isolated from the sediment of Mariana Trench.</title>
        <authorList>
            <person name="Zhang J."/>
            <person name="Xu X."/>
        </authorList>
    </citation>
    <scope>NUCLEOTIDE SEQUENCE</scope>
    <source>
        <strain evidence="1">MT3330</strain>
    </source>
</reference>
<keyword evidence="2" id="KW-1185">Reference proteome</keyword>
<gene>
    <name evidence="1" type="ORF">MQE35_10040</name>
</gene>
<accession>A0A9E6ZQK0</accession>
<dbReference type="EMBL" id="CP094358">
    <property type="protein sequence ID" value="UOB16078.1"/>
    <property type="molecule type" value="Genomic_DNA"/>
</dbReference>
<dbReference type="KEGG" id="fbm:MQE35_10040"/>
<sequence>MFVALLFVLCSTSISCREKSTGEKVEDAVEAVGEDIEEGVEEVGEEIEDATDDH</sequence>
<evidence type="ECO:0000313" key="1">
    <source>
        <dbReference type="EMBL" id="UOB16078.1"/>
    </source>
</evidence>
<dbReference type="Proteomes" id="UP000831290">
    <property type="component" value="Chromosome"/>
</dbReference>
<dbReference type="AlphaFoldDB" id="A0A9E6ZQK0"/>
<evidence type="ECO:0000313" key="2">
    <source>
        <dbReference type="Proteomes" id="UP000831290"/>
    </source>
</evidence>
<name>A0A9E6ZQK0_9FLAO</name>